<evidence type="ECO:0000256" key="2">
    <source>
        <dbReference type="ARBA" id="ARBA00023002"/>
    </source>
</evidence>
<keyword evidence="4" id="KW-1185">Reference proteome</keyword>
<evidence type="ECO:0000313" key="4">
    <source>
        <dbReference type="Proteomes" id="UP001237448"/>
    </source>
</evidence>
<proteinExistence type="inferred from homology"/>
<accession>A0ABU0FNK4</accession>
<dbReference type="PANTHER" id="PTHR24321:SF8">
    <property type="entry name" value="ESTRADIOL 17-BETA-DEHYDROGENASE 8-RELATED"/>
    <property type="match status" value="1"/>
</dbReference>
<comment type="caution">
    <text evidence="3">The sequence shown here is derived from an EMBL/GenBank/DDBJ whole genome shotgun (WGS) entry which is preliminary data.</text>
</comment>
<dbReference type="RefSeq" id="WP_307435699.1">
    <property type="nucleotide sequence ID" value="NZ_JAUSVK010000001.1"/>
</dbReference>
<dbReference type="PRINTS" id="PR00081">
    <property type="entry name" value="GDHRDH"/>
</dbReference>
<gene>
    <name evidence="3" type="ORF">J3R73_005838</name>
</gene>
<evidence type="ECO:0000313" key="3">
    <source>
        <dbReference type="EMBL" id="MDQ0396046.1"/>
    </source>
</evidence>
<protein>
    <submittedName>
        <fullName evidence="3">NAD(P)-dependent dehydrogenase (Short-subunit alcohol dehydrogenase family)</fullName>
    </submittedName>
</protein>
<dbReference type="Proteomes" id="UP001237448">
    <property type="component" value="Unassembled WGS sequence"/>
</dbReference>
<dbReference type="InterPro" id="IPR036291">
    <property type="entry name" value="NAD(P)-bd_dom_sf"/>
</dbReference>
<dbReference type="PANTHER" id="PTHR24321">
    <property type="entry name" value="DEHYDROGENASES, SHORT CHAIN"/>
    <property type="match status" value="1"/>
</dbReference>
<comment type="similarity">
    <text evidence="1">Belongs to the short-chain dehydrogenases/reductases (SDR) family.</text>
</comment>
<keyword evidence="2" id="KW-0560">Oxidoreductase</keyword>
<sequence>MANAIYPDLKGRTVLVTGGGQGIGAATVRLFAEQGAKVGFVDIAEGPSQALAEELNKAGGTVHFEKADVTDIEALKAAIADITAKLGTITVLVNNAAHDQRHKFFEVTPDYFDDRVAINLKHAFFAAQAVIPAMIEAGGGAIVNFGSCSWLMGSEDLTVYATLKSAAYGFTRLLAKQFGKDNIRVNCVLPGWIMTERQIALWVDQAGEEAIFRNQALKRKILPEEIAKAVLFLASDQASGMTSQQIIVDGGWV</sequence>
<dbReference type="Gene3D" id="3.40.50.720">
    <property type="entry name" value="NAD(P)-binding Rossmann-like Domain"/>
    <property type="match status" value="1"/>
</dbReference>
<dbReference type="Pfam" id="PF13561">
    <property type="entry name" value="adh_short_C2"/>
    <property type="match status" value="1"/>
</dbReference>
<dbReference type="SUPFAM" id="SSF51735">
    <property type="entry name" value="NAD(P)-binding Rossmann-fold domains"/>
    <property type="match status" value="1"/>
</dbReference>
<organism evidence="3 4">
    <name type="scientific">Labrys monachus</name>
    <dbReference type="NCBI Taxonomy" id="217067"/>
    <lineage>
        <taxon>Bacteria</taxon>
        <taxon>Pseudomonadati</taxon>
        <taxon>Pseudomonadota</taxon>
        <taxon>Alphaproteobacteria</taxon>
        <taxon>Hyphomicrobiales</taxon>
        <taxon>Xanthobacteraceae</taxon>
        <taxon>Labrys</taxon>
    </lineage>
</organism>
<evidence type="ECO:0000256" key="1">
    <source>
        <dbReference type="ARBA" id="ARBA00006484"/>
    </source>
</evidence>
<dbReference type="InterPro" id="IPR002347">
    <property type="entry name" value="SDR_fam"/>
</dbReference>
<dbReference type="EMBL" id="JAUSVK010000001">
    <property type="protein sequence ID" value="MDQ0396046.1"/>
    <property type="molecule type" value="Genomic_DNA"/>
</dbReference>
<dbReference type="CDD" id="cd05233">
    <property type="entry name" value="SDR_c"/>
    <property type="match status" value="1"/>
</dbReference>
<name>A0ABU0FNK4_9HYPH</name>
<dbReference type="PRINTS" id="PR00080">
    <property type="entry name" value="SDRFAMILY"/>
</dbReference>
<reference evidence="3 4" key="1">
    <citation type="submission" date="2023-07" db="EMBL/GenBank/DDBJ databases">
        <title>Genomic Encyclopedia of Type Strains, Phase IV (KMG-IV): sequencing the most valuable type-strain genomes for metagenomic binning, comparative biology and taxonomic classification.</title>
        <authorList>
            <person name="Goeker M."/>
        </authorList>
    </citation>
    <scope>NUCLEOTIDE SEQUENCE [LARGE SCALE GENOMIC DNA]</scope>
    <source>
        <strain evidence="3 4">DSM 5896</strain>
    </source>
</reference>